<evidence type="ECO:0000313" key="3">
    <source>
        <dbReference type="EMBL" id="SDY17839.1"/>
    </source>
</evidence>
<gene>
    <name evidence="3" type="ORF">SAMN05444486_101604</name>
</gene>
<accession>A0A1H3HT08</accession>
<feature type="compositionally biased region" description="Low complexity" evidence="1">
    <location>
        <begin position="27"/>
        <end position="39"/>
    </location>
</feature>
<feature type="chain" id="PRO_5011747970" description="Argininosuccinate lyase" evidence="2">
    <location>
        <begin position="20"/>
        <end position="58"/>
    </location>
</feature>
<dbReference type="Proteomes" id="UP000199026">
    <property type="component" value="Unassembled WGS sequence"/>
</dbReference>
<evidence type="ECO:0000256" key="2">
    <source>
        <dbReference type="SAM" id="SignalP"/>
    </source>
</evidence>
<evidence type="ECO:0008006" key="5">
    <source>
        <dbReference type="Google" id="ProtNLM"/>
    </source>
</evidence>
<dbReference type="RefSeq" id="WP_177170610.1">
    <property type="nucleotide sequence ID" value="NZ_CALJFH010000007.1"/>
</dbReference>
<dbReference type="GeneID" id="78126023"/>
<proteinExistence type="predicted"/>
<keyword evidence="2" id="KW-0732">Signal</keyword>
<dbReference type="STRING" id="576131.SAMN05444486_101604"/>
<evidence type="ECO:0000313" key="4">
    <source>
        <dbReference type="Proteomes" id="UP000199026"/>
    </source>
</evidence>
<dbReference type="AlphaFoldDB" id="A0A1H3HT08"/>
<dbReference type="EMBL" id="FNPR01000001">
    <property type="protein sequence ID" value="SDY17839.1"/>
    <property type="molecule type" value="Genomic_DNA"/>
</dbReference>
<sequence length="58" mass="5622">MIRFLIVGISLLALPSCGADGTPMRPTASGTVTVTPSGVHTGGSVGVSKGPVSIGISL</sequence>
<evidence type="ECO:0000256" key="1">
    <source>
        <dbReference type="SAM" id="MobiDB-lite"/>
    </source>
</evidence>
<feature type="signal peptide" evidence="2">
    <location>
        <begin position="1"/>
        <end position="19"/>
    </location>
</feature>
<name>A0A1H3HT08_9RHOB</name>
<reference evidence="3 4" key="1">
    <citation type="submission" date="2016-10" db="EMBL/GenBank/DDBJ databases">
        <authorList>
            <person name="de Groot N.N."/>
        </authorList>
    </citation>
    <scope>NUCLEOTIDE SEQUENCE [LARGE SCALE GENOMIC DNA]</scope>
    <source>
        <strain evidence="3 4">DSM 24677</strain>
    </source>
</reference>
<protein>
    <recommendedName>
        <fullName evidence="5">Argininosuccinate lyase</fullName>
    </recommendedName>
</protein>
<keyword evidence="4" id="KW-1185">Reference proteome</keyword>
<organism evidence="3 4">
    <name type="scientific">Lentibacter algarum</name>
    <dbReference type="NCBI Taxonomy" id="576131"/>
    <lineage>
        <taxon>Bacteria</taxon>
        <taxon>Pseudomonadati</taxon>
        <taxon>Pseudomonadota</taxon>
        <taxon>Alphaproteobacteria</taxon>
        <taxon>Rhodobacterales</taxon>
        <taxon>Roseobacteraceae</taxon>
        <taxon>Lentibacter</taxon>
    </lineage>
</organism>
<feature type="region of interest" description="Disordered" evidence="1">
    <location>
        <begin position="25"/>
        <end position="44"/>
    </location>
</feature>